<protein>
    <submittedName>
        <fullName evidence="1">Uncharacterized protein</fullName>
    </submittedName>
</protein>
<evidence type="ECO:0000313" key="1">
    <source>
        <dbReference type="EMBL" id="MEX3930786.1"/>
    </source>
</evidence>
<sequence>MRFTPISVRINRYRHSPVVLSRLFCRLFRSAVYDVLREARSEDLPDGTSVQEKNQERRLPQTARGAPHRIDIDLEIIKCV</sequence>
<gene>
    <name evidence="1" type="ORF">AB4Y32_03020</name>
</gene>
<comment type="caution">
    <text evidence="1">The sequence shown here is derived from an EMBL/GenBank/DDBJ whole genome shotgun (WGS) entry which is preliminary data.</text>
</comment>
<organism evidence="1 2">
    <name type="scientific">Paraburkholderia phymatum</name>
    <dbReference type="NCBI Taxonomy" id="148447"/>
    <lineage>
        <taxon>Bacteria</taxon>
        <taxon>Pseudomonadati</taxon>
        <taxon>Pseudomonadota</taxon>
        <taxon>Betaproteobacteria</taxon>
        <taxon>Burkholderiales</taxon>
        <taxon>Burkholderiaceae</taxon>
        <taxon>Paraburkholderia</taxon>
    </lineage>
</organism>
<dbReference type="EMBL" id="JBFRCH010000001">
    <property type="protein sequence ID" value="MEX3930786.1"/>
    <property type="molecule type" value="Genomic_DNA"/>
</dbReference>
<keyword evidence="2" id="KW-1185">Reference proteome</keyword>
<proteinExistence type="predicted"/>
<name>A0ACC6TTU5_9BURK</name>
<evidence type="ECO:0000313" key="2">
    <source>
        <dbReference type="Proteomes" id="UP001558850"/>
    </source>
</evidence>
<dbReference type="Proteomes" id="UP001558850">
    <property type="component" value="Unassembled WGS sequence"/>
</dbReference>
<reference evidence="1" key="1">
    <citation type="submission" date="2024-07" db="EMBL/GenBank/DDBJ databases">
        <title>A survey of Mimosa microsymbionts across Brazilian biomes reveals a high diversity of Paraburkholderia nodulating endemic species, but also that Cupriavidus is common as a symbiont of widespread species.</title>
        <authorList>
            <person name="Rouws L."/>
            <person name="Barauna A."/>
            <person name="Beukes C."/>
            <person name="Rouws J.R.C."/>
            <person name="De Faria S.M."/>
            <person name="Gross E."/>
            <person name="Bueno Dos Reis Junior F."/>
            <person name="Simon M.F."/>
            <person name="Maluk M."/>
            <person name="Odee D.W."/>
            <person name="Kenicer G."/>
            <person name="Young J.P.W."/>
            <person name="Reis V.M."/>
            <person name="Zilli J."/>
            <person name="James E.K."/>
        </authorList>
    </citation>
    <scope>NUCLEOTIDE SEQUENCE</scope>
    <source>
        <strain evidence="1">EG181B</strain>
    </source>
</reference>
<accession>A0ACC6TTU5</accession>